<sequence>MSLQEEELVSSHAGQPEQASSLLDQIMAQTRIQPGSEGYDVCPPGV</sequence>
<proteinExistence type="predicted"/>
<dbReference type="Proteomes" id="UP000255460">
    <property type="component" value="Unassembled WGS sequence"/>
</dbReference>
<dbReference type="AlphaFoldDB" id="A0A376L0C3"/>
<gene>
    <name evidence="2" type="ORF">NCTC10418_05962</name>
</gene>
<evidence type="ECO:0000256" key="1">
    <source>
        <dbReference type="SAM" id="MobiDB-lite"/>
    </source>
</evidence>
<protein>
    <submittedName>
        <fullName evidence="2">Type VI secretion protein EvpB</fullName>
    </submittedName>
</protein>
<evidence type="ECO:0000313" key="2">
    <source>
        <dbReference type="EMBL" id="STE88268.1"/>
    </source>
</evidence>
<reference evidence="2 3" key="1">
    <citation type="submission" date="2018-06" db="EMBL/GenBank/DDBJ databases">
        <authorList>
            <consortium name="Pathogen Informatics"/>
            <person name="Doyle S."/>
        </authorList>
    </citation>
    <scope>NUCLEOTIDE SEQUENCE [LARGE SCALE GENOMIC DNA]</scope>
    <source>
        <strain evidence="2 3">NCTC10418</strain>
    </source>
</reference>
<name>A0A376L0C3_ECOLX</name>
<dbReference type="EMBL" id="UFZQ01000001">
    <property type="protein sequence ID" value="STE88268.1"/>
    <property type="molecule type" value="Genomic_DNA"/>
</dbReference>
<organism evidence="2 3">
    <name type="scientific">Escherichia coli</name>
    <dbReference type="NCBI Taxonomy" id="562"/>
    <lineage>
        <taxon>Bacteria</taxon>
        <taxon>Pseudomonadati</taxon>
        <taxon>Pseudomonadota</taxon>
        <taxon>Gammaproteobacteria</taxon>
        <taxon>Enterobacterales</taxon>
        <taxon>Enterobacteriaceae</taxon>
        <taxon>Escherichia</taxon>
    </lineage>
</organism>
<evidence type="ECO:0000313" key="3">
    <source>
        <dbReference type="Proteomes" id="UP000255460"/>
    </source>
</evidence>
<feature type="region of interest" description="Disordered" evidence="1">
    <location>
        <begin position="1"/>
        <end position="24"/>
    </location>
</feature>
<accession>A0A376L0C3</accession>